<dbReference type="EMBL" id="CP014228">
    <property type="protein sequence ID" value="AMD87046.1"/>
    <property type="molecule type" value="Genomic_DNA"/>
</dbReference>
<reference evidence="3" key="1">
    <citation type="submission" date="2016-02" db="EMBL/GenBank/DDBJ databases">
        <authorList>
            <person name="Holder M.E."/>
            <person name="Ajami N.J."/>
            <person name="Petrosino J.F."/>
        </authorList>
    </citation>
    <scope>NUCLEOTIDE SEQUENCE [LARGE SCALE GENOMIC DNA]</scope>
    <source>
        <strain evidence="3">CCUG 36733</strain>
    </source>
</reference>
<dbReference type="Proteomes" id="UP000065220">
    <property type="component" value="Chromosome"/>
</dbReference>
<dbReference type="PANTHER" id="PTHR43355">
    <property type="entry name" value="FLAVIN REDUCTASE (NADPH)"/>
    <property type="match status" value="1"/>
</dbReference>
<dbReference type="InterPro" id="IPR016040">
    <property type="entry name" value="NAD(P)-bd_dom"/>
</dbReference>
<dbReference type="PANTHER" id="PTHR43355:SF2">
    <property type="entry name" value="FLAVIN REDUCTASE (NADPH)"/>
    <property type="match status" value="1"/>
</dbReference>
<accession>A0A109W2F1</accession>
<dbReference type="Gene3D" id="3.40.50.720">
    <property type="entry name" value="NAD(P)-binding Rossmann-like Domain"/>
    <property type="match status" value="1"/>
</dbReference>
<dbReference type="Pfam" id="PF13460">
    <property type="entry name" value="NAD_binding_10"/>
    <property type="match status" value="1"/>
</dbReference>
<dbReference type="STRING" id="111015.AXF14_04870"/>
<dbReference type="RefSeq" id="WP_067941308.1">
    <property type="nucleotide sequence ID" value="NZ_CP014228.1"/>
</dbReference>
<dbReference type="GO" id="GO:0016646">
    <property type="term" value="F:oxidoreductase activity, acting on the CH-NH group of donors, NAD or NADP as acceptor"/>
    <property type="evidence" value="ECO:0007669"/>
    <property type="project" value="TreeGrafter"/>
</dbReference>
<keyword evidence="3" id="KW-1185">Reference proteome</keyword>
<organism evidence="2 3">
    <name type="scientific">Actinomyces radicidentis</name>
    <dbReference type="NCBI Taxonomy" id="111015"/>
    <lineage>
        <taxon>Bacteria</taxon>
        <taxon>Bacillati</taxon>
        <taxon>Actinomycetota</taxon>
        <taxon>Actinomycetes</taxon>
        <taxon>Actinomycetales</taxon>
        <taxon>Actinomycetaceae</taxon>
        <taxon>Actinomyces</taxon>
    </lineage>
</organism>
<dbReference type="AlphaFoldDB" id="A0A109W2F1"/>
<evidence type="ECO:0000313" key="3">
    <source>
        <dbReference type="Proteomes" id="UP000065220"/>
    </source>
</evidence>
<proteinExistence type="predicted"/>
<dbReference type="InterPro" id="IPR051606">
    <property type="entry name" value="Polyketide_Oxido-like"/>
</dbReference>
<dbReference type="InterPro" id="IPR036291">
    <property type="entry name" value="NAD(P)-bd_dom_sf"/>
</dbReference>
<name>A0A109W2F1_ACTRD</name>
<evidence type="ECO:0000259" key="1">
    <source>
        <dbReference type="Pfam" id="PF13460"/>
    </source>
</evidence>
<protein>
    <submittedName>
        <fullName evidence="2">FMN reductase</fullName>
    </submittedName>
</protein>
<feature type="domain" description="NAD(P)-binding" evidence="1">
    <location>
        <begin position="7"/>
        <end position="185"/>
    </location>
</feature>
<evidence type="ECO:0000313" key="2">
    <source>
        <dbReference type="EMBL" id="AMD87046.1"/>
    </source>
</evidence>
<dbReference type="KEGG" id="ard:AXF14_04870"/>
<gene>
    <name evidence="2" type="ORF">AXF14_04870</name>
</gene>
<dbReference type="SUPFAM" id="SSF51735">
    <property type="entry name" value="NAD(P)-binding Rossmann-fold domains"/>
    <property type="match status" value="1"/>
</dbReference>
<sequence length="198" mass="20856">MNIAVIGGTGRTGKAVIAEAKRRDHTVTNATRSGSEHEAADKNVELDVAKTSDLVDLINGNDVTILAIGGLAEKAPEIYRNLIAASPKGRFIVVGGAGSLLDAEGKRLVDGDFPEDWKPEALAYAEVLEDLRAAGTAVRWSFVSPAPLYPEGRASGAYVVGKDSPAGERLAAEDMALALVDEAENDDHRTERFTVASA</sequence>
<dbReference type="OrthoDB" id="3191258at2"/>